<dbReference type="Proteomes" id="UP000078237">
    <property type="component" value="Unassembled WGS sequence"/>
</dbReference>
<evidence type="ECO:0000313" key="3">
    <source>
        <dbReference type="Proteomes" id="UP000078237"/>
    </source>
</evidence>
<name>A0A175VVF6_9PEZI</name>
<evidence type="ECO:0000259" key="1">
    <source>
        <dbReference type="Pfam" id="PF17100"/>
    </source>
</evidence>
<organism evidence="2 3">
    <name type="scientific">Madurella mycetomatis</name>
    <dbReference type="NCBI Taxonomy" id="100816"/>
    <lineage>
        <taxon>Eukaryota</taxon>
        <taxon>Fungi</taxon>
        <taxon>Dikarya</taxon>
        <taxon>Ascomycota</taxon>
        <taxon>Pezizomycotina</taxon>
        <taxon>Sordariomycetes</taxon>
        <taxon>Sordariomycetidae</taxon>
        <taxon>Sordariales</taxon>
        <taxon>Sordariales incertae sedis</taxon>
        <taxon>Madurella</taxon>
    </lineage>
</organism>
<reference evidence="2 3" key="1">
    <citation type="journal article" date="2016" name="Genome Announc.">
        <title>Genome Sequence of Madurella mycetomatis mm55, Isolated from a Human Mycetoma Case in Sudan.</title>
        <authorList>
            <person name="Smit S."/>
            <person name="Derks M.F."/>
            <person name="Bervoets S."/>
            <person name="Fahal A."/>
            <person name="van Leeuwen W."/>
            <person name="van Belkum A."/>
            <person name="van de Sande W.W."/>
        </authorList>
    </citation>
    <scope>NUCLEOTIDE SEQUENCE [LARGE SCALE GENOMIC DNA]</scope>
    <source>
        <strain evidence="3">mm55</strain>
    </source>
</reference>
<feature type="domain" description="NWD NACHT-NTPase N-terminal" evidence="1">
    <location>
        <begin position="72"/>
        <end position="102"/>
    </location>
</feature>
<gene>
    <name evidence="2" type="ORF">MMYC01_208045</name>
</gene>
<dbReference type="VEuPathDB" id="FungiDB:MMYC01_208045"/>
<keyword evidence="3" id="KW-1185">Reference proteome</keyword>
<dbReference type="OrthoDB" id="163438at2759"/>
<proteinExistence type="predicted"/>
<dbReference type="Pfam" id="PF17100">
    <property type="entry name" value="NACHT_N"/>
    <property type="match status" value="1"/>
</dbReference>
<accession>A0A175VVF6</accession>
<dbReference type="AlphaFoldDB" id="A0A175VVF6"/>
<sequence length="107" mass="12656">MRYFKRLRGRRQRMQEWLRLLLGKQPSAEASPLSPPECHNNHAVDRRGEVSTVEYVPFHNLSMYCEDQSRGQSLWDRAYDELRAKDPELVKNYETLLSKELKTSGPY</sequence>
<evidence type="ECO:0000313" key="2">
    <source>
        <dbReference type="EMBL" id="KXX75527.1"/>
    </source>
</evidence>
<dbReference type="InterPro" id="IPR031359">
    <property type="entry name" value="NACHT_N"/>
</dbReference>
<protein>
    <recommendedName>
        <fullName evidence="1">NWD NACHT-NTPase N-terminal domain-containing protein</fullName>
    </recommendedName>
</protein>
<dbReference type="EMBL" id="LCTW02000264">
    <property type="protein sequence ID" value="KXX75527.1"/>
    <property type="molecule type" value="Genomic_DNA"/>
</dbReference>
<comment type="caution">
    <text evidence="2">The sequence shown here is derived from an EMBL/GenBank/DDBJ whole genome shotgun (WGS) entry which is preliminary data.</text>
</comment>